<name>A0AAV4M9Z7_9ARAC</name>
<dbReference type="Proteomes" id="UP001054837">
    <property type="component" value="Unassembled WGS sequence"/>
</dbReference>
<dbReference type="AlphaFoldDB" id="A0AAV4M9Z7"/>
<evidence type="ECO:0000313" key="2">
    <source>
        <dbReference type="Proteomes" id="UP001054837"/>
    </source>
</evidence>
<dbReference type="EMBL" id="BPLQ01000233">
    <property type="protein sequence ID" value="GIX69174.1"/>
    <property type="molecule type" value="Genomic_DNA"/>
</dbReference>
<protein>
    <recommendedName>
        <fullName evidence="3">Ribosomal protein S8</fullName>
    </recommendedName>
</protein>
<accession>A0AAV4M9Z7</accession>
<proteinExistence type="predicted"/>
<gene>
    <name evidence="1" type="ORF">CDAR_486341</name>
</gene>
<keyword evidence="2" id="KW-1185">Reference proteome</keyword>
<sequence>MEASQLTFKLKKFKSKPNPIKPEVFISTLKRQKTIQFGWRIQILNVRSCSFQIVMAPFINIDFIKLRSKPNRIKPEVYISTPKKARKLFNLDGGYKLLTSEVGHFKLWRHHKSILISQNGGAIGKKI</sequence>
<evidence type="ECO:0000313" key="1">
    <source>
        <dbReference type="EMBL" id="GIX69174.1"/>
    </source>
</evidence>
<evidence type="ECO:0008006" key="3">
    <source>
        <dbReference type="Google" id="ProtNLM"/>
    </source>
</evidence>
<organism evidence="1 2">
    <name type="scientific">Caerostris darwini</name>
    <dbReference type="NCBI Taxonomy" id="1538125"/>
    <lineage>
        <taxon>Eukaryota</taxon>
        <taxon>Metazoa</taxon>
        <taxon>Ecdysozoa</taxon>
        <taxon>Arthropoda</taxon>
        <taxon>Chelicerata</taxon>
        <taxon>Arachnida</taxon>
        <taxon>Araneae</taxon>
        <taxon>Araneomorphae</taxon>
        <taxon>Entelegynae</taxon>
        <taxon>Araneoidea</taxon>
        <taxon>Araneidae</taxon>
        <taxon>Caerostris</taxon>
    </lineage>
</organism>
<reference evidence="1 2" key="1">
    <citation type="submission" date="2021-06" db="EMBL/GenBank/DDBJ databases">
        <title>Caerostris darwini draft genome.</title>
        <authorList>
            <person name="Kono N."/>
            <person name="Arakawa K."/>
        </authorList>
    </citation>
    <scope>NUCLEOTIDE SEQUENCE [LARGE SCALE GENOMIC DNA]</scope>
</reference>
<comment type="caution">
    <text evidence="1">The sequence shown here is derived from an EMBL/GenBank/DDBJ whole genome shotgun (WGS) entry which is preliminary data.</text>
</comment>